<organism evidence="2 3">
    <name type="scientific">Penicillium flavigenum</name>
    <dbReference type="NCBI Taxonomy" id="254877"/>
    <lineage>
        <taxon>Eukaryota</taxon>
        <taxon>Fungi</taxon>
        <taxon>Dikarya</taxon>
        <taxon>Ascomycota</taxon>
        <taxon>Pezizomycotina</taxon>
        <taxon>Eurotiomycetes</taxon>
        <taxon>Eurotiomycetidae</taxon>
        <taxon>Eurotiales</taxon>
        <taxon>Aspergillaceae</taxon>
        <taxon>Penicillium</taxon>
    </lineage>
</organism>
<dbReference type="PANTHER" id="PTHR35596:SF1">
    <property type="entry name" value="MICROBIAL-TYPE PARG CATALYTIC DOMAIN-CONTAINING PROTEIN"/>
    <property type="match status" value="1"/>
</dbReference>
<dbReference type="PANTHER" id="PTHR35596">
    <property type="entry name" value="DUF2263 DOMAIN-CONTAINING PROTEIN"/>
    <property type="match status" value="1"/>
</dbReference>
<keyword evidence="3" id="KW-1185">Reference proteome</keyword>
<evidence type="ECO:0000313" key="3">
    <source>
        <dbReference type="Proteomes" id="UP000191342"/>
    </source>
</evidence>
<dbReference type="EMBL" id="MLQL01000054">
    <property type="protein sequence ID" value="OQE13106.1"/>
    <property type="molecule type" value="Genomic_DNA"/>
</dbReference>
<evidence type="ECO:0000313" key="2">
    <source>
        <dbReference type="EMBL" id="OQE13106.1"/>
    </source>
</evidence>
<protein>
    <recommendedName>
        <fullName evidence="1">Microbial-type PARG catalytic domain-containing protein</fullName>
    </recommendedName>
</protein>
<dbReference type="InterPro" id="IPR043472">
    <property type="entry name" value="Macro_dom-like"/>
</dbReference>
<dbReference type="Proteomes" id="UP000191342">
    <property type="component" value="Unassembled WGS sequence"/>
</dbReference>
<proteinExistence type="predicted"/>
<accession>A0A1V6SGP5</accession>
<dbReference type="Gene3D" id="3.40.220.10">
    <property type="entry name" value="Leucine Aminopeptidase, subunit E, domain 1"/>
    <property type="match status" value="1"/>
</dbReference>
<dbReference type="InterPro" id="IPR019261">
    <property type="entry name" value="PARG_cat_microbial"/>
</dbReference>
<comment type="caution">
    <text evidence="2">The sequence shown here is derived from an EMBL/GenBank/DDBJ whole genome shotgun (WGS) entry which is preliminary data.</text>
</comment>
<dbReference type="Pfam" id="PF10021">
    <property type="entry name" value="PARG_cat_microb"/>
    <property type="match status" value="1"/>
</dbReference>
<reference evidence="3" key="1">
    <citation type="journal article" date="2017" name="Nat. Microbiol.">
        <title>Global analysis of biosynthetic gene clusters reveals vast potential of secondary metabolite production in Penicillium species.</title>
        <authorList>
            <person name="Nielsen J.C."/>
            <person name="Grijseels S."/>
            <person name="Prigent S."/>
            <person name="Ji B."/>
            <person name="Dainat J."/>
            <person name="Nielsen K.F."/>
            <person name="Frisvad J.C."/>
            <person name="Workman M."/>
            <person name="Nielsen J."/>
        </authorList>
    </citation>
    <scope>NUCLEOTIDE SEQUENCE [LARGE SCALE GENOMIC DNA]</scope>
    <source>
        <strain evidence="3">IBT 14082</strain>
    </source>
</reference>
<evidence type="ECO:0000259" key="1">
    <source>
        <dbReference type="Pfam" id="PF10021"/>
    </source>
</evidence>
<dbReference type="AlphaFoldDB" id="A0A1V6SGP5"/>
<dbReference type="NCBIfam" id="TIGR02452">
    <property type="entry name" value="TIGR02452 family protein"/>
    <property type="match status" value="1"/>
</dbReference>
<dbReference type="InterPro" id="IPR012664">
    <property type="entry name" value="CHP02452"/>
</dbReference>
<gene>
    <name evidence="2" type="ORF">PENFLA_c054G03881</name>
</gene>
<name>A0A1V6SGP5_9EURO</name>
<sequence length="287" mass="31858">MLVTLRTKKFTSSSPRFYRMTISTASTSPNKAQRQALAEETRRLTPQIIRSADASTEAIYYSTQLPRRYPTPNARGSRITVQNSDSFTAARAILDTNPTAKIGVLNMASEKHPGGGWLRGALAQEEALCFRSTLAATLHKRFYPLPGLGAVWSPNVVVFRDEVATGARIYEPAEMFTVGVVSLAAMRRPLLTPNKRNFARPQDIRTVRDKMRQILRVLAVNNVTHCVLGAMGCGAFQNPPLQVALLFRDVLEEGEFMGVFEEITFAVLDSRGEGNYAIFRDTLQSRS</sequence>
<dbReference type="OrthoDB" id="9985428at2759"/>
<dbReference type="STRING" id="254877.A0A1V6SGP5"/>
<dbReference type="SUPFAM" id="SSF52949">
    <property type="entry name" value="Macro domain-like"/>
    <property type="match status" value="1"/>
</dbReference>
<feature type="domain" description="Microbial-type PARG catalytic" evidence="1">
    <location>
        <begin position="54"/>
        <end position="161"/>
    </location>
</feature>